<gene>
    <name evidence="3" type="primary">LOC101505039</name>
</gene>
<accession>A0A1S2YGG0</accession>
<keyword evidence="2" id="KW-1185">Reference proteome</keyword>
<reference evidence="2" key="1">
    <citation type="journal article" date="2013" name="Nat. Biotechnol.">
        <title>Draft genome sequence of chickpea (Cicer arietinum) provides a resource for trait improvement.</title>
        <authorList>
            <person name="Varshney R.K."/>
            <person name="Song C."/>
            <person name="Saxena R.K."/>
            <person name="Azam S."/>
            <person name="Yu S."/>
            <person name="Sharpe A.G."/>
            <person name="Cannon S."/>
            <person name="Baek J."/>
            <person name="Rosen B.D."/>
            <person name="Tar'an B."/>
            <person name="Millan T."/>
            <person name="Zhang X."/>
            <person name="Ramsay L.D."/>
            <person name="Iwata A."/>
            <person name="Wang Y."/>
            <person name="Nelson W."/>
            <person name="Farmer A.D."/>
            <person name="Gaur P.M."/>
            <person name="Soderlund C."/>
            <person name="Penmetsa R.V."/>
            <person name="Xu C."/>
            <person name="Bharti A.K."/>
            <person name="He W."/>
            <person name="Winter P."/>
            <person name="Zhao S."/>
            <person name="Hane J.K."/>
            <person name="Carrasquilla-Garcia N."/>
            <person name="Condie J.A."/>
            <person name="Upadhyaya H.D."/>
            <person name="Luo M.C."/>
            <person name="Thudi M."/>
            <person name="Gowda C.L."/>
            <person name="Singh N.P."/>
            <person name="Lichtenzveig J."/>
            <person name="Gali K.K."/>
            <person name="Rubio J."/>
            <person name="Nadarajan N."/>
            <person name="Dolezel J."/>
            <person name="Bansal K.C."/>
            <person name="Xu X."/>
            <person name="Edwards D."/>
            <person name="Zhang G."/>
            <person name="Kahl G."/>
            <person name="Gil J."/>
            <person name="Singh K.B."/>
            <person name="Datta S.K."/>
            <person name="Jackson S.A."/>
            <person name="Wang J."/>
            <person name="Cook D.R."/>
        </authorList>
    </citation>
    <scope>NUCLEOTIDE SEQUENCE [LARGE SCALE GENOMIC DNA]</scope>
    <source>
        <strain evidence="2">cv. CDC Frontier</strain>
    </source>
</reference>
<evidence type="ECO:0000313" key="3">
    <source>
        <dbReference type="RefSeq" id="XP_004504146.1"/>
    </source>
</evidence>
<dbReference type="OrthoDB" id="1908822at2759"/>
<name>A0A1S2YGG0_CICAR</name>
<dbReference type="RefSeq" id="XP_004504146.1">
    <property type="nucleotide sequence ID" value="XM_004504089.3"/>
</dbReference>
<dbReference type="AlphaFoldDB" id="A0A1S2YGG0"/>
<proteinExistence type="predicted"/>
<evidence type="ECO:0000256" key="1">
    <source>
        <dbReference type="SAM" id="MobiDB-lite"/>
    </source>
</evidence>
<reference evidence="3" key="2">
    <citation type="submission" date="2025-08" db="UniProtKB">
        <authorList>
            <consortium name="RefSeq"/>
        </authorList>
    </citation>
    <scope>IDENTIFICATION</scope>
    <source>
        <tissue evidence="3">Etiolated seedlings</tissue>
    </source>
</reference>
<dbReference type="PaxDb" id="3827-XP_004504146.1"/>
<protein>
    <submittedName>
        <fullName evidence="3">Uncharacterized protein LOC101505039</fullName>
    </submittedName>
</protein>
<evidence type="ECO:0000313" key="2">
    <source>
        <dbReference type="Proteomes" id="UP000087171"/>
    </source>
</evidence>
<dbReference type="Proteomes" id="UP000087171">
    <property type="component" value="Chromosome Ca6"/>
</dbReference>
<organism evidence="2 3">
    <name type="scientific">Cicer arietinum</name>
    <name type="common">Chickpea</name>
    <name type="synonym">Garbanzo</name>
    <dbReference type="NCBI Taxonomy" id="3827"/>
    <lineage>
        <taxon>Eukaryota</taxon>
        <taxon>Viridiplantae</taxon>
        <taxon>Streptophyta</taxon>
        <taxon>Embryophyta</taxon>
        <taxon>Tracheophyta</taxon>
        <taxon>Spermatophyta</taxon>
        <taxon>Magnoliopsida</taxon>
        <taxon>eudicotyledons</taxon>
        <taxon>Gunneridae</taxon>
        <taxon>Pentapetalae</taxon>
        <taxon>rosids</taxon>
        <taxon>fabids</taxon>
        <taxon>Fabales</taxon>
        <taxon>Fabaceae</taxon>
        <taxon>Papilionoideae</taxon>
        <taxon>50 kb inversion clade</taxon>
        <taxon>NPAAA clade</taxon>
        <taxon>Hologalegina</taxon>
        <taxon>IRL clade</taxon>
        <taxon>Cicereae</taxon>
        <taxon>Cicer</taxon>
    </lineage>
</organism>
<dbReference type="GeneID" id="101505039"/>
<dbReference type="eggNOG" id="ENOG502S243">
    <property type="taxonomic scope" value="Eukaryota"/>
</dbReference>
<sequence>MEESSNPNVPTIPEIKLKPNQKRKIPSPKQLISHYESQGMDSQEASLKVIEDLQKALFGIISSSKGKKDRIMNESSRKMDSVNNRLTILDMKLDTKPGYVETFAIGLASGVALKGIGAVIPHIFSPIVQIWNSVTTATKSTPQ</sequence>
<dbReference type="KEGG" id="cam:101505039"/>
<feature type="region of interest" description="Disordered" evidence="1">
    <location>
        <begin position="1"/>
        <end position="27"/>
    </location>
</feature>